<evidence type="ECO:0000256" key="1">
    <source>
        <dbReference type="SAM" id="SignalP"/>
    </source>
</evidence>
<evidence type="ECO:0000313" key="2">
    <source>
        <dbReference type="EMBL" id="OGF14076.1"/>
    </source>
</evidence>
<keyword evidence="1" id="KW-0732">Signal</keyword>
<reference evidence="2 3" key="1">
    <citation type="journal article" date="2016" name="Nat. Commun.">
        <title>Thousands of microbial genomes shed light on interconnected biogeochemical processes in an aquifer system.</title>
        <authorList>
            <person name="Anantharaman K."/>
            <person name="Brown C.T."/>
            <person name="Hug L.A."/>
            <person name="Sharon I."/>
            <person name="Castelle C.J."/>
            <person name="Probst A.J."/>
            <person name="Thomas B.C."/>
            <person name="Singh A."/>
            <person name="Wilkins M.J."/>
            <person name="Karaoz U."/>
            <person name="Brodie E.L."/>
            <person name="Williams K.H."/>
            <person name="Hubbard S.S."/>
            <person name="Banfield J.F."/>
        </authorList>
    </citation>
    <scope>NUCLEOTIDE SEQUENCE [LARGE SCALE GENOMIC DNA]</scope>
</reference>
<evidence type="ECO:0000313" key="3">
    <source>
        <dbReference type="Proteomes" id="UP000177230"/>
    </source>
</evidence>
<accession>A0A1F5RI25</accession>
<proteinExistence type="predicted"/>
<sequence>MKKLLLASLVIALFAGMALAQPADETATVDVQVTVNGIWSITLDVAAIDFGLLEPGDIATPADVVATVRSNQKIPWGLQLNKDRDLTNDVALESIPSANFTYAGAGGAGTWVNGEFSLAPATAYTSATPAEDKIAAGLALTTTLSLTIPAPAAAGLYTNVITYTLTATP</sequence>
<organism evidence="2 3">
    <name type="scientific">Candidatus Edwardsbacteria bacterium GWF2_54_11</name>
    <dbReference type="NCBI Taxonomy" id="1817851"/>
    <lineage>
        <taxon>Bacteria</taxon>
        <taxon>Candidatus Edwardsiibacteriota</taxon>
    </lineage>
</organism>
<dbReference type="Proteomes" id="UP000177230">
    <property type="component" value="Unassembled WGS sequence"/>
</dbReference>
<name>A0A1F5RI25_9BACT</name>
<feature type="signal peptide" evidence="1">
    <location>
        <begin position="1"/>
        <end position="20"/>
    </location>
</feature>
<comment type="caution">
    <text evidence="2">The sequence shown here is derived from an EMBL/GenBank/DDBJ whole genome shotgun (WGS) entry which is preliminary data.</text>
</comment>
<dbReference type="AlphaFoldDB" id="A0A1F5RI25"/>
<dbReference type="EMBL" id="MFFM01000009">
    <property type="protein sequence ID" value="OGF14076.1"/>
    <property type="molecule type" value="Genomic_DNA"/>
</dbReference>
<protein>
    <recommendedName>
        <fullName evidence="4">WxL domain-containing protein</fullName>
    </recommendedName>
</protein>
<gene>
    <name evidence="2" type="ORF">A2024_05975</name>
</gene>
<feature type="chain" id="PRO_5009520840" description="WxL domain-containing protein" evidence="1">
    <location>
        <begin position="21"/>
        <end position="169"/>
    </location>
</feature>
<evidence type="ECO:0008006" key="4">
    <source>
        <dbReference type="Google" id="ProtNLM"/>
    </source>
</evidence>